<name>A0A5Q0UHL1_9ARCH</name>
<proteinExistence type="predicted"/>
<organism evidence="1 2">
    <name type="scientific">Candidatus Nanohalobium constans</name>
    <dbReference type="NCBI Taxonomy" id="2565781"/>
    <lineage>
        <taxon>Archaea</taxon>
        <taxon>Candidatus Nanohalarchaeota</taxon>
        <taxon>Candidatus Nanohalobia</taxon>
        <taxon>Candidatus Nanohalobiales</taxon>
        <taxon>Candidatus Nanohalobiaceae</taxon>
        <taxon>Candidatus Nanohalobium</taxon>
    </lineage>
</organism>
<keyword evidence="2" id="KW-1185">Reference proteome</keyword>
<gene>
    <name evidence="1" type="ORF">LC1Nh_0960</name>
</gene>
<accession>A0A5Q0UHL1</accession>
<dbReference type="KEGG" id="ncon:LC1Nh_0960"/>
<dbReference type="RefSeq" id="WP_153550584.1">
    <property type="nucleotide sequence ID" value="NZ_CP040089.1"/>
</dbReference>
<dbReference type="AlphaFoldDB" id="A0A5Q0UHL1"/>
<evidence type="ECO:0000313" key="1">
    <source>
        <dbReference type="EMBL" id="QGA80841.1"/>
    </source>
</evidence>
<reference evidence="2" key="1">
    <citation type="submission" date="2019-05" db="EMBL/GenBank/DDBJ databases">
        <title>Candidatus Nanohalobium constans, a novel model system to study the DPANN nano-sized archaea: genomic and physiological characterization of a nanoarchaeon co-cultured with its chitinotrophic host.</title>
        <authorList>
            <person name="La Cono V."/>
            <person name="Arcadi E."/>
            <person name="Crisafi F."/>
            <person name="Denaro R."/>
            <person name="La Spada G."/>
            <person name="Messina E."/>
            <person name="Smedile F."/>
            <person name="Toshchakov S.V."/>
            <person name="Shevchenko M.A."/>
            <person name="Golyshin P.N."/>
            <person name="Golyshina O.V."/>
            <person name="Ferrer M."/>
            <person name="Rohde M."/>
            <person name="Mushegian A."/>
            <person name="Sorokin D.Y."/>
            <person name="Giuliano L."/>
            <person name="Yakimov M.M."/>
        </authorList>
    </citation>
    <scope>NUCLEOTIDE SEQUENCE [LARGE SCALE GENOMIC DNA]</scope>
    <source>
        <strain evidence="2">LC1Nh</strain>
    </source>
</reference>
<sequence length="70" mass="8089">MPGNWLRIGKALDSELESFDSFMTGRSIEGEEAETLPDEEIRKIESILEKPLPDKIVQEKLLEEHMKHHS</sequence>
<protein>
    <submittedName>
        <fullName evidence="1">Uncharacterized protein</fullName>
    </submittedName>
</protein>
<dbReference type="EMBL" id="CP040089">
    <property type="protein sequence ID" value="QGA80841.1"/>
    <property type="molecule type" value="Genomic_DNA"/>
</dbReference>
<dbReference type="GeneID" id="42365352"/>
<evidence type="ECO:0000313" key="2">
    <source>
        <dbReference type="Proteomes" id="UP000377803"/>
    </source>
</evidence>
<dbReference type="Proteomes" id="UP000377803">
    <property type="component" value="Chromosome"/>
</dbReference>